<dbReference type="RefSeq" id="WP_275410602.1">
    <property type="nucleotide sequence ID" value="NZ_BOOW01000007.1"/>
</dbReference>
<reference evidence="1" key="1">
    <citation type="submission" date="2021-01" db="EMBL/GenBank/DDBJ databases">
        <title>Whole genome shotgun sequence of Sinosporangium siamense NBRC 109515.</title>
        <authorList>
            <person name="Komaki H."/>
            <person name="Tamura T."/>
        </authorList>
    </citation>
    <scope>NUCLEOTIDE SEQUENCE</scope>
    <source>
        <strain evidence="1">NBRC 109515</strain>
    </source>
</reference>
<organism evidence="1 2">
    <name type="scientific">Sinosporangium siamense</name>
    <dbReference type="NCBI Taxonomy" id="1367973"/>
    <lineage>
        <taxon>Bacteria</taxon>
        <taxon>Bacillati</taxon>
        <taxon>Actinomycetota</taxon>
        <taxon>Actinomycetes</taxon>
        <taxon>Streptosporangiales</taxon>
        <taxon>Streptosporangiaceae</taxon>
        <taxon>Sinosporangium</taxon>
    </lineage>
</organism>
<gene>
    <name evidence="1" type="ORF">Ssi02_11950</name>
</gene>
<proteinExistence type="predicted"/>
<evidence type="ECO:0000313" key="1">
    <source>
        <dbReference type="EMBL" id="GII90964.1"/>
    </source>
</evidence>
<dbReference type="Proteomes" id="UP000606172">
    <property type="component" value="Unassembled WGS sequence"/>
</dbReference>
<comment type="caution">
    <text evidence="1">The sequence shown here is derived from an EMBL/GenBank/DDBJ whole genome shotgun (WGS) entry which is preliminary data.</text>
</comment>
<accession>A0A919VAC1</accession>
<sequence>MAEAVGHRWPTPAELRVAFAEEPILPLDREMIEEFIKVGETLFP</sequence>
<dbReference type="EMBL" id="BOOW01000007">
    <property type="protein sequence ID" value="GII90964.1"/>
    <property type="molecule type" value="Genomic_DNA"/>
</dbReference>
<evidence type="ECO:0000313" key="2">
    <source>
        <dbReference type="Proteomes" id="UP000606172"/>
    </source>
</evidence>
<name>A0A919VAC1_9ACTN</name>
<protein>
    <submittedName>
        <fullName evidence="1">Uncharacterized protein</fullName>
    </submittedName>
</protein>
<dbReference type="AlphaFoldDB" id="A0A919VAC1"/>
<keyword evidence="2" id="KW-1185">Reference proteome</keyword>